<proteinExistence type="predicted"/>
<comment type="caution">
    <text evidence="1">The sequence shown here is derived from an EMBL/GenBank/DDBJ whole genome shotgun (WGS) entry which is preliminary data.</text>
</comment>
<sequence length="134" mass="14957">MPSCDVVLRPAPSCSQAPPAPSSQRPVVLKVLKLTKRAPTVIRNTSSASLLHICKAIADHLEFAFFEEPVKLSASRSSVLIAVSVAFQFSDWKFKCMVFHFFLLATAIRSRRACHLQMHPPTCFLYDKTIRLSP</sequence>
<evidence type="ECO:0000313" key="2">
    <source>
        <dbReference type="Proteomes" id="UP001054837"/>
    </source>
</evidence>
<dbReference type="AlphaFoldDB" id="A0AAV4WSV1"/>
<organism evidence="1 2">
    <name type="scientific">Caerostris darwini</name>
    <dbReference type="NCBI Taxonomy" id="1538125"/>
    <lineage>
        <taxon>Eukaryota</taxon>
        <taxon>Metazoa</taxon>
        <taxon>Ecdysozoa</taxon>
        <taxon>Arthropoda</taxon>
        <taxon>Chelicerata</taxon>
        <taxon>Arachnida</taxon>
        <taxon>Araneae</taxon>
        <taxon>Araneomorphae</taxon>
        <taxon>Entelegynae</taxon>
        <taxon>Araneoidea</taxon>
        <taxon>Araneidae</taxon>
        <taxon>Caerostris</taxon>
    </lineage>
</organism>
<gene>
    <name evidence="1" type="ORF">CDAR_594561</name>
</gene>
<dbReference type="EMBL" id="BPLQ01015080">
    <property type="protein sequence ID" value="GIY85767.1"/>
    <property type="molecule type" value="Genomic_DNA"/>
</dbReference>
<keyword evidence="2" id="KW-1185">Reference proteome</keyword>
<protein>
    <submittedName>
        <fullName evidence="1">Uncharacterized protein</fullName>
    </submittedName>
</protein>
<evidence type="ECO:0000313" key="1">
    <source>
        <dbReference type="EMBL" id="GIY85767.1"/>
    </source>
</evidence>
<accession>A0AAV4WSV1</accession>
<dbReference type="Proteomes" id="UP001054837">
    <property type="component" value="Unassembled WGS sequence"/>
</dbReference>
<name>A0AAV4WSV1_9ARAC</name>
<reference evidence="1 2" key="1">
    <citation type="submission" date="2021-06" db="EMBL/GenBank/DDBJ databases">
        <title>Caerostris darwini draft genome.</title>
        <authorList>
            <person name="Kono N."/>
            <person name="Arakawa K."/>
        </authorList>
    </citation>
    <scope>NUCLEOTIDE SEQUENCE [LARGE SCALE GENOMIC DNA]</scope>
</reference>